<dbReference type="Proteomes" id="UP000070328">
    <property type="component" value="Unassembled WGS sequence"/>
</dbReference>
<feature type="transmembrane region" description="Helical" evidence="1">
    <location>
        <begin position="120"/>
        <end position="139"/>
    </location>
</feature>
<accession>A0A135SKG2</accession>
<name>A0A135SKG2_9PEZI</name>
<evidence type="ECO:0000313" key="2">
    <source>
        <dbReference type="EMBL" id="KXH36418.1"/>
    </source>
</evidence>
<dbReference type="GO" id="GO:0016491">
    <property type="term" value="F:oxidoreductase activity"/>
    <property type="evidence" value="ECO:0007669"/>
    <property type="project" value="TreeGrafter"/>
</dbReference>
<dbReference type="InterPro" id="IPR039357">
    <property type="entry name" value="SRD5A/TECR"/>
</dbReference>
<keyword evidence="1" id="KW-0472">Membrane</keyword>
<feature type="transmembrane region" description="Helical" evidence="1">
    <location>
        <begin position="77"/>
        <end position="100"/>
    </location>
</feature>
<proteinExistence type="predicted"/>
<comment type="caution">
    <text evidence="2">The sequence shown here is derived from an EMBL/GenBank/DDBJ whole genome shotgun (WGS) entry which is preliminary data.</text>
</comment>
<protein>
    <submittedName>
        <fullName evidence="2">3-oxo-5-alpha-steroid 4-dehydrogenase</fullName>
    </submittedName>
</protein>
<reference evidence="2 3" key="1">
    <citation type="submission" date="2014-02" db="EMBL/GenBank/DDBJ databases">
        <title>The genome sequence of Colletotrichum simmondsii CBS122122.</title>
        <authorList>
            <person name="Baroncelli R."/>
            <person name="Thon M.R."/>
        </authorList>
    </citation>
    <scope>NUCLEOTIDE SEQUENCE [LARGE SCALE GENOMIC DNA]</scope>
    <source>
        <strain evidence="2 3">CBS122122</strain>
    </source>
</reference>
<dbReference type="PANTHER" id="PTHR10556:SF43">
    <property type="entry name" value="STEROID 5-ALPHA-REDUCTASE DET2"/>
    <property type="match status" value="1"/>
</dbReference>
<dbReference type="EMBL" id="JFBX01000526">
    <property type="protein sequence ID" value="KXH36418.1"/>
    <property type="molecule type" value="Genomic_DNA"/>
</dbReference>
<sequence length="189" mass="21109">MGKTSVTSRLNIPGRLAWFLMEIPGVTTLLYIMNTLPRQVGIDDLPWQNKVLAGLFTIHYAYRAVLFPILQPSMSPIHIVVASSAVLFQLMNATCLGSYLAAYGPTTASAWDSALGRGGIAQFVAGIAVFYVGLTLNYFHDEELREIRRTEQRRQAKIAKQQKLDGDTDKAKGVDKHYRLPDTMLFRFA</sequence>
<evidence type="ECO:0000256" key="1">
    <source>
        <dbReference type="SAM" id="Phobius"/>
    </source>
</evidence>
<keyword evidence="1" id="KW-1133">Transmembrane helix</keyword>
<dbReference type="AlphaFoldDB" id="A0A135SKG2"/>
<keyword evidence="3" id="KW-1185">Reference proteome</keyword>
<dbReference type="OrthoDB" id="5788137at2759"/>
<keyword evidence="1" id="KW-0812">Transmembrane</keyword>
<organism evidence="2 3">
    <name type="scientific">Colletotrichum simmondsii</name>
    <dbReference type="NCBI Taxonomy" id="703756"/>
    <lineage>
        <taxon>Eukaryota</taxon>
        <taxon>Fungi</taxon>
        <taxon>Dikarya</taxon>
        <taxon>Ascomycota</taxon>
        <taxon>Pezizomycotina</taxon>
        <taxon>Sordariomycetes</taxon>
        <taxon>Hypocreomycetidae</taxon>
        <taxon>Glomerellales</taxon>
        <taxon>Glomerellaceae</taxon>
        <taxon>Colletotrichum</taxon>
        <taxon>Colletotrichum acutatum species complex</taxon>
    </lineage>
</organism>
<dbReference type="PANTHER" id="PTHR10556">
    <property type="entry name" value="3-OXO-5-ALPHA-STEROID 4-DEHYDROGENASE"/>
    <property type="match status" value="1"/>
</dbReference>
<gene>
    <name evidence="2" type="ORF">CSIM01_04933</name>
</gene>
<evidence type="ECO:0000313" key="3">
    <source>
        <dbReference type="Proteomes" id="UP000070328"/>
    </source>
</evidence>